<feature type="compositionally biased region" description="Low complexity" evidence="5">
    <location>
        <begin position="307"/>
        <end position="316"/>
    </location>
</feature>
<dbReference type="PROSITE" id="PS50110">
    <property type="entry name" value="RESPONSE_REGULATORY"/>
    <property type="match status" value="1"/>
</dbReference>
<dbReference type="InterPro" id="IPR029016">
    <property type="entry name" value="GAF-like_dom_sf"/>
</dbReference>
<dbReference type="SMART" id="SM00388">
    <property type="entry name" value="HisKA"/>
    <property type="match status" value="1"/>
</dbReference>
<dbReference type="Pfam" id="PF00072">
    <property type="entry name" value="Response_reg"/>
    <property type="match status" value="1"/>
</dbReference>
<dbReference type="Gene3D" id="1.10.287.130">
    <property type="match status" value="1"/>
</dbReference>
<evidence type="ECO:0000256" key="4">
    <source>
        <dbReference type="PROSITE-ProRule" id="PRU00169"/>
    </source>
</evidence>
<evidence type="ECO:0000313" key="8">
    <source>
        <dbReference type="EMBL" id="KAH0213473.1"/>
    </source>
</evidence>
<dbReference type="InterPro" id="IPR003661">
    <property type="entry name" value="HisK_dim/P_dom"/>
</dbReference>
<evidence type="ECO:0000256" key="5">
    <source>
        <dbReference type="SAM" id="MobiDB-lite"/>
    </source>
</evidence>
<dbReference type="InterPro" id="IPR005467">
    <property type="entry name" value="His_kinase_dom"/>
</dbReference>
<dbReference type="InterPro" id="IPR036097">
    <property type="entry name" value="HisK_dim/P_sf"/>
</dbReference>
<protein>
    <submittedName>
        <fullName evidence="8">Uncharacterized protein</fullName>
    </submittedName>
</protein>
<dbReference type="Pfam" id="PF02518">
    <property type="entry name" value="HATPase_c"/>
    <property type="match status" value="1"/>
</dbReference>
<accession>A0A9P8GBR8</accession>
<dbReference type="Pfam" id="PF01590">
    <property type="entry name" value="GAF"/>
    <property type="match status" value="1"/>
</dbReference>
<dbReference type="SUPFAM" id="SSF47384">
    <property type="entry name" value="Homodimeric domain of signal transducing histidine kinase"/>
    <property type="match status" value="1"/>
</dbReference>
<dbReference type="SUPFAM" id="SSF52172">
    <property type="entry name" value="CheY-like"/>
    <property type="match status" value="1"/>
</dbReference>
<feature type="compositionally biased region" description="Polar residues" evidence="5">
    <location>
        <begin position="240"/>
        <end position="251"/>
    </location>
</feature>
<dbReference type="PROSITE" id="PS50109">
    <property type="entry name" value="HIS_KIN"/>
    <property type="match status" value="1"/>
</dbReference>
<dbReference type="EMBL" id="JAHFYH010000096">
    <property type="protein sequence ID" value="KAH0213473.1"/>
    <property type="molecule type" value="Genomic_DNA"/>
</dbReference>
<dbReference type="OrthoDB" id="303614at2759"/>
<dbReference type="InterPro" id="IPR011006">
    <property type="entry name" value="CheY-like_superfamily"/>
</dbReference>
<evidence type="ECO:0000256" key="3">
    <source>
        <dbReference type="ARBA" id="ARBA00022777"/>
    </source>
</evidence>
<dbReference type="AlphaFoldDB" id="A0A9P8GBR8"/>
<dbReference type="Pfam" id="PF00512">
    <property type="entry name" value="HisKA"/>
    <property type="match status" value="1"/>
</dbReference>
<evidence type="ECO:0000256" key="1">
    <source>
        <dbReference type="ARBA" id="ARBA00022553"/>
    </source>
</evidence>
<feature type="non-terminal residue" evidence="8">
    <location>
        <position position="1"/>
    </location>
</feature>
<evidence type="ECO:0000313" key="9">
    <source>
        <dbReference type="Proteomes" id="UP000767238"/>
    </source>
</evidence>
<dbReference type="InterPro" id="IPR050956">
    <property type="entry name" value="2C_system_His_kinase"/>
</dbReference>
<gene>
    <name evidence="8" type="ORF">KCV03_g8893</name>
</gene>
<dbReference type="SMART" id="SM00387">
    <property type="entry name" value="HATPase_c"/>
    <property type="match status" value="1"/>
</dbReference>
<dbReference type="SUPFAM" id="SSF55781">
    <property type="entry name" value="GAF domain-like"/>
    <property type="match status" value="1"/>
</dbReference>
<feature type="domain" description="Histidine kinase" evidence="6">
    <location>
        <begin position="515"/>
        <end position="789"/>
    </location>
</feature>
<keyword evidence="2" id="KW-0808">Transferase</keyword>
<dbReference type="PANTHER" id="PTHR43719">
    <property type="entry name" value="TWO-COMPONENT HISTIDINE KINASE"/>
    <property type="match status" value="1"/>
</dbReference>
<dbReference type="Gene3D" id="3.40.50.2300">
    <property type="match status" value="1"/>
</dbReference>
<dbReference type="PRINTS" id="PR00344">
    <property type="entry name" value="BCTRLSENSOR"/>
</dbReference>
<dbReference type="InterPro" id="IPR003018">
    <property type="entry name" value="GAF"/>
</dbReference>
<dbReference type="SMART" id="SM00448">
    <property type="entry name" value="REC"/>
    <property type="match status" value="1"/>
</dbReference>
<feature type="region of interest" description="Disordered" evidence="5">
    <location>
        <begin position="1"/>
        <end position="23"/>
    </location>
</feature>
<dbReference type="Gene3D" id="3.30.450.40">
    <property type="match status" value="1"/>
</dbReference>
<organism evidence="8 9">
    <name type="scientific">Aureobasidium melanogenum</name>
    <name type="common">Aureobasidium pullulans var. melanogenum</name>
    <dbReference type="NCBI Taxonomy" id="46634"/>
    <lineage>
        <taxon>Eukaryota</taxon>
        <taxon>Fungi</taxon>
        <taxon>Dikarya</taxon>
        <taxon>Ascomycota</taxon>
        <taxon>Pezizomycotina</taxon>
        <taxon>Dothideomycetes</taxon>
        <taxon>Dothideomycetidae</taxon>
        <taxon>Dothideales</taxon>
        <taxon>Saccotheciaceae</taxon>
        <taxon>Aureobasidium</taxon>
    </lineage>
</organism>
<evidence type="ECO:0000259" key="7">
    <source>
        <dbReference type="PROSITE" id="PS50110"/>
    </source>
</evidence>
<dbReference type="SUPFAM" id="SSF55874">
    <property type="entry name" value="ATPase domain of HSP90 chaperone/DNA topoisomerase II/histidine kinase"/>
    <property type="match status" value="1"/>
</dbReference>
<dbReference type="CDD" id="cd00082">
    <property type="entry name" value="HisKA"/>
    <property type="match status" value="1"/>
</dbReference>
<dbReference type="InterPro" id="IPR003594">
    <property type="entry name" value="HATPase_dom"/>
</dbReference>
<comment type="caution">
    <text evidence="8">The sequence shown here is derived from an EMBL/GenBank/DDBJ whole genome shotgun (WGS) entry which is preliminary data.</text>
</comment>
<feature type="region of interest" description="Disordered" evidence="5">
    <location>
        <begin position="231"/>
        <end position="273"/>
    </location>
</feature>
<dbReference type="InterPro" id="IPR036890">
    <property type="entry name" value="HATPase_C_sf"/>
</dbReference>
<dbReference type="Proteomes" id="UP000767238">
    <property type="component" value="Unassembled WGS sequence"/>
</dbReference>
<keyword evidence="3" id="KW-0418">Kinase</keyword>
<dbReference type="Gene3D" id="3.30.565.10">
    <property type="entry name" value="Histidine kinase-like ATPase, C-terminal domain"/>
    <property type="match status" value="1"/>
</dbReference>
<feature type="region of interest" description="Disordered" evidence="5">
    <location>
        <begin position="301"/>
        <end position="353"/>
    </location>
</feature>
<proteinExistence type="predicted"/>
<dbReference type="CDD" id="cd17546">
    <property type="entry name" value="REC_hyHK_CKI1_RcsC-like"/>
    <property type="match status" value="1"/>
</dbReference>
<feature type="domain" description="Response regulatory" evidence="7">
    <location>
        <begin position="1065"/>
        <end position="1195"/>
    </location>
</feature>
<dbReference type="GO" id="GO:0000155">
    <property type="term" value="F:phosphorelay sensor kinase activity"/>
    <property type="evidence" value="ECO:0007669"/>
    <property type="project" value="InterPro"/>
</dbReference>
<dbReference type="InterPro" id="IPR001789">
    <property type="entry name" value="Sig_transdc_resp-reg_receiver"/>
</dbReference>
<dbReference type="PANTHER" id="PTHR43719:SF72">
    <property type="entry name" value="HISTIDINE KINASE_RESPONSE REGULATOR, PUTATIVE (AFU_ORTHOLOGUE AFUA_8G06140)-RELATED"/>
    <property type="match status" value="1"/>
</dbReference>
<reference evidence="8" key="1">
    <citation type="journal article" date="2021" name="J Fungi (Basel)">
        <title>Virulence traits and population genomics of the black yeast Aureobasidium melanogenum.</title>
        <authorList>
            <person name="Cernosa A."/>
            <person name="Sun X."/>
            <person name="Gostincar C."/>
            <person name="Fang C."/>
            <person name="Gunde-Cimerman N."/>
            <person name="Song Z."/>
        </authorList>
    </citation>
    <scope>NUCLEOTIDE SEQUENCE</scope>
    <source>
        <strain evidence="8">EXF-8016</strain>
    </source>
</reference>
<name>A0A9P8GBR8_AURME</name>
<sequence length="1220" mass="135879">MAPASTGKAQALPATSLSDAGLPSDEQRAQELDKYYTPSNVSALRLTDRDSALPAHMQLLCWRLGMRRALVSLINRDTQYYVAESTRTMDLHDPNSFVDENDGPLALSAGHPKTGILCAETIRAVVTSDKEPAYFEVCDLAADPRFAQLNIVEDLKLAYYCGVPIRTNNKIVIGTVFVLDDKPREPLSLQHIHFLTSIADNLMIYLENRKQRMDVDRIMKMNKSLASFMNSHQDERMQTPPDQESSAVNQPDTRRSSTDNSSEDEFPQGNRGREYSEIFNRASTLLSQSLSLQENGGGVIFLDTAPRSSGRSSSAHRSQRRESGPKRDPSRLVANTARLSRTPSDEDGNRDDGHRTFAAMLACSVCVASFGQPDQSCQLHGNTPANIPVKSLLKFIKKIPAGQIYHFPELRDPRTGEVVRTKCGNPQHQGNVEEADVRSLFSHFPGAVEMILVPLWNTHLGRWSVCLVYTLSSERNFTFEVDYFFCRAFCNCVKAEIDRCAVELSNQQKGVFIGSISHELRSPLHGILASCELIQETEMSSFQASLVDTTESCAHTLLDTIQMVLDFSKVNAFTKDQPGEKLNVRPHVVKGGVEPLLSTYSHVNLAAIAEEVIEGVTTGFLAKSDPSMELGFAGEKAKRDAKTLEDLLALPQSPVEVILDVSPPQDWTFITQPGSYRRIIMNLFGNSLKYTEHGYVKIALKCEETSTEESDSPMAMVELTVTDTGKGISQTYMDTKMFTSFAQENPLAPGTGLGLSLVRSLVEMMNGEIEVRSEVNRGTQVTVKIPMKRASSHTPRDGFHRPNEDDIQFLRTILPRPRIANFQQEILPNDTPQKRQGYEMQKHALAACINGWYKIDALDDWDMMTKPDIILVDDIHLLAITEHLKLLEELDAVVVILSSDRSRTTAISKNVSYPKLHIMPKPFGPFKLAKALKHALDKRGPISKTNSGPSIIEEVGPIPELKQLSPILRRVPSYSQNLSKRARKPSFDGSFPFPSMLVTPAPQSPTPSIPGITPQIEVPGTYHRRLKTLDVPLSDQVPREKHDELIRSHSEGHIERVQCKSVKPRILLVDDNEVNLKLLQTFFVRRGFKDMKLARDGVEAVKVYEDALQQHNPFHLVFMDISMPIMDGFEATKLIRQKEISASAHSTEPYHSLVIALTGNASAEDQTDAFTNGMDMYMTKPVSLKDVEELMKAWEDKTAIYGARGARFALLEGNATSGES</sequence>
<feature type="modified residue" description="4-aspartylphosphate" evidence="4">
    <location>
        <position position="1120"/>
    </location>
</feature>
<evidence type="ECO:0000259" key="6">
    <source>
        <dbReference type="PROSITE" id="PS50109"/>
    </source>
</evidence>
<dbReference type="InterPro" id="IPR004358">
    <property type="entry name" value="Sig_transdc_His_kin-like_C"/>
</dbReference>
<feature type="compositionally biased region" description="Basic and acidic residues" evidence="5">
    <location>
        <begin position="320"/>
        <end position="330"/>
    </location>
</feature>
<evidence type="ECO:0000256" key="2">
    <source>
        <dbReference type="ARBA" id="ARBA00022679"/>
    </source>
</evidence>
<reference evidence="8" key="2">
    <citation type="submission" date="2021-08" db="EMBL/GenBank/DDBJ databases">
        <authorList>
            <person name="Gostincar C."/>
            <person name="Sun X."/>
            <person name="Song Z."/>
            <person name="Gunde-Cimerman N."/>
        </authorList>
    </citation>
    <scope>NUCLEOTIDE SEQUENCE</scope>
    <source>
        <strain evidence="8">EXF-8016</strain>
    </source>
</reference>
<keyword evidence="1 4" id="KW-0597">Phosphoprotein</keyword>